<keyword evidence="1" id="KW-0808">Transferase</keyword>
<evidence type="ECO:0000313" key="1">
    <source>
        <dbReference type="EMBL" id="SBQ95436.1"/>
    </source>
</evidence>
<dbReference type="AlphaFoldDB" id="A0A1A8IDW4"/>
<feature type="non-terminal residue" evidence="1">
    <location>
        <position position="30"/>
    </location>
</feature>
<gene>
    <name evidence="1" type="primary">CAMKK1</name>
</gene>
<accession>A0A1A8IDW4</accession>
<protein>
    <submittedName>
        <fullName evidence="1">Calcium/calmodulin-dependent protein kinase kinase 1, alpha</fullName>
    </submittedName>
</protein>
<name>A0A1A8IDW4_NOTKU</name>
<reference evidence="1" key="1">
    <citation type="submission" date="2016-05" db="EMBL/GenBank/DDBJ databases">
        <authorList>
            <person name="Lavstsen T."/>
            <person name="Jespersen J.S."/>
        </authorList>
    </citation>
    <scope>NUCLEOTIDE SEQUENCE</scope>
    <source>
        <tissue evidence="1">Brain</tissue>
    </source>
</reference>
<sequence>MSRLLDVLQAERNMQIHQNLRGHGTRPLEP</sequence>
<proteinExistence type="predicted"/>
<dbReference type="GO" id="GO:0016301">
    <property type="term" value="F:kinase activity"/>
    <property type="evidence" value="ECO:0007669"/>
    <property type="project" value="UniProtKB-KW"/>
</dbReference>
<dbReference type="EMBL" id="HAED01009224">
    <property type="protein sequence ID" value="SBQ95436.1"/>
    <property type="molecule type" value="Transcribed_RNA"/>
</dbReference>
<organism evidence="1">
    <name type="scientific">Nothobranchius kuhntae</name>
    <name type="common">Beira killifish</name>
    <dbReference type="NCBI Taxonomy" id="321403"/>
    <lineage>
        <taxon>Eukaryota</taxon>
        <taxon>Metazoa</taxon>
        <taxon>Chordata</taxon>
        <taxon>Craniata</taxon>
        <taxon>Vertebrata</taxon>
        <taxon>Euteleostomi</taxon>
        <taxon>Actinopterygii</taxon>
        <taxon>Neopterygii</taxon>
        <taxon>Teleostei</taxon>
        <taxon>Neoteleostei</taxon>
        <taxon>Acanthomorphata</taxon>
        <taxon>Ovalentaria</taxon>
        <taxon>Atherinomorphae</taxon>
        <taxon>Cyprinodontiformes</taxon>
        <taxon>Nothobranchiidae</taxon>
        <taxon>Nothobranchius</taxon>
    </lineage>
</organism>
<keyword evidence="1" id="KW-0418">Kinase</keyword>
<reference evidence="1" key="2">
    <citation type="submission" date="2016-06" db="EMBL/GenBank/DDBJ databases">
        <title>The genome of a short-lived fish provides insights into sex chromosome evolution and the genetic control of aging.</title>
        <authorList>
            <person name="Reichwald K."/>
            <person name="Felder M."/>
            <person name="Petzold A."/>
            <person name="Koch P."/>
            <person name="Groth M."/>
            <person name="Platzer M."/>
        </authorList>
    </citation>
    <scope>NUCLEOTIDE SEQUENCE</scope>
    <source>
        <tissue evidence="1">Brain</tissue>
    </source>
</reference>